<sequence length="413" mass="43753">MRKITVQVFAADPLSSAAGGSAPRLMLDEEVRRMRETVRAADYRDAVEFDVRWAARSDDLLQAMNEVTADVVHFSGHGGSHGLVLVGDDGRSHAVGAEGLARLFSVFGAETRIVVLNACLSLPQAEAIAEVVGCAIGTRSTISDAAAVTFAGSFYRAIAFGHSVGRAFEQACAALALKHPLECECPQLVARSGVDPATLVLLPPPVARRPAAASPVALPPPRWWRLSRTALAGGAGALTLGVSTWVYGWNAGQAPPSRDGQARPAVAAAAQQEPRRVTGAADPPHPPPSSRTGEQPRVEPVRRPAGPPSSSRPQRGVPEVSRRPRPPRDPDAGTLAFAPQALAEARAEFARGEYQPALRRLDAALQRLEVLDRQFPNSQPVRSMLKQIAAQASEVRTACETDAAVQKAEAKCT</sequence>
<evidence type="ECO:0000256" key="1">
    <source>
        <dbReference type="SAM" id="MobiDB-lite"/>
    </source>
</evidence>
<dbReference type="Proteomes" id="UP000582837">
    <property type="component" value="Unassembled WGS sequence"/>
</dbReference>
<name>A0A841H033_9BACT</name>
<gene>
    <name evidence="3" type="ORF">HNQ61_002938</name>
</gene>
<keyword evidence="4" id="KW-1185">Reference proteome</keyword>
<evidence type="ECO:0000313" key="4">
    <source>
        <dbReference type="Proteomes" id="UP000582837"/>
    </source>
</evidence>
<accession>A0A841H033</accession>
<dbReference type="RefSeq" id="WP_170036906.1">
    <property type="nucleotide sequence ID" value="NZ_JABDTL010000002.1"/>
</dbReference>
<feature type="region of interest" description="Disordered" evidence="1">
    <location>
        <begin position="254"/>
        <end position="333"/>
    </location>
</feature>
<evidence type="ECO:0000259" key="2">
    <source>
        <dbReference type="Pfam" id="PF12770"/>
    </source>
</evidence>
<dbReference type="AlphaFoldDB" id="A0A841H033"/>
<dbReference type="Pfam" id="PF12770">
    <property type="entry name" value="CHAT"/>
    <property type="match status" value="1"/>
</dbReference>
<feature type="compositionally biased region" description="Basic and acidic residues" evidence="1">
    <location>
        <begin position="320"/>
        <end position="331"/>
    </location>
</feature>
<dbReference type="EMBL" id="JACHIA010000008">
    <property type="protein sequence ID" value="MBB6071314.1"/>
    <property type="molecule type" value="Genomic_DNA"/>
</dbReference>
<reference evidence="3 4" key="1">
    <citation type="submission" date="2020-08" db="EMBL/GenBank/DDBJ databases">
        <title>Genomic Encyclopedia of Type Strains, Phase IV (KMG-IV): sequencing the most valuable type-strain genomes for metagenomic binning, comparative biology and taxonomic classification.</title>
        <authorList>
            <person name="Goeker M."/>
        </authorList>
    </citation>
    <scope>NUCLEOTIDE SEQUENCE [LARGE SCALE GENOMIC DNA]</scope>
    <source>
        <strain evidence="3 4">DSM 29007</strain>
    </source>
</reference>
<evidence type="ECO:0000313" key="3">
    <source>
        <dbReference type="EMBL" id="MBB6071314.1"/>
    </source>
</evidence>
<proteinExistence type="predicted"/>
<feature type="compositionally biased region" description="Low complexity" evidence="1">
    <location>
        <begin position="262"/>
        <end position="272"/>
    </location>
</feature>
<feature type="domain" description="CHAT" evidence="2">
    <location>
        <begin position="31"/>
        <end position="175"/>
    </location>
</feature>
<comment type="caution">
    <text evidence="3">The sequence shown here is derived from an EMBL/GenBank/DDBJ whole genome shotgun (WGS) entry which is preliminary data.</text>
</comment>
<organism evidence="3 4">
    <name type="scientific">Longimicrobium terrae</name>
    <dbReference type="NCBI Taxonomy" id="1639882"/>
    <lineage>
        <taxon>Bacteria</taxon>
        <taxon>Pseudomonadati</taxon>
        <taxon>Gemmatimonadota</taxon>
        <taxon>Longimicrobiia</taxon>
        <taxon>Longimicrobiales</taxon>
        <taxon>Longimicrobiaceae</taxon>
        <taxon>Longimicrobium</taxon>
    </lineage>
</organism>
<dbReference type="InterPro" id="IPR024983">
    <property type="entry name" value="CHAT_dom"/>
</dbReference>
<feature type="compositionally biased region" description="Low complexity" evidence="1">
    <location>
        <begin position="308"/>
        <end position="318"/>
    </location>
</feature>
<protein>
    <recommendedName>
        <fullName evidence="2">CHAT domain-containing protein</fullName>
    </recommendedName>
</protein>